<evidence type="ECO:0000313" key="3">
    <source>
        <dbReference type="Proteomes" id="UP000826195"/>
    </source>
</evidence>
<evidence type="ECO:0000256" key="1">
    <source>
        <dbReference type="SAM" id="MobiDB-lite"/>
    </source>
</evidence>
<accession>A0AAV7IAM0</accession>
<proteinExistence type="predicted"/>
<comment type="caution">
    <text evidence="2">The sequence shown here is derived from an EMBL/GenBank/DDBJ whole genome shotgun (WGS) entry which is preliminary data.</text>
</comment>
<name>A0AAV7IAM0_COTGL</name>
<keyword evidence="3" id="KW-1185">Reference proteome</keyword>
<feature type="region of interest" description="Disordered" evidence="1">
    <location>
        <begin position="25"/>
        <end position="44"/>
    </location>
</feature>
<dbReference type="EMBL" id="JAHXZJ010002237">
    <property type="protein sequence ID" value="KAH0547141.1"/>
    <property type="molecule type" value="Genomic_DNA"/>
</dbReference>
<dbReference type="AlphaFoldDB" id="A0AAV7IAM0"/>
<sequence length="130" mass="14752">MMMIATKIKQFFSKLRCVGLKVPRESDKGSDLETGYPGDPETSSDFEYLQARRRWSRILVPSETEGSSYYGGTALMLLVSQRKSDLQICGLPCCHNKVPKQLAYCLPMIDLSCDVHRVNERVLLLRIHGQ</sequence>
<gene>
    <name evidence="2" type="ORF">KQX54_017243</name>
</gene>
<dbReference type="Proteomes" id="UP000826195">
    <property type="component" value="Unassembled WGS sequence"/>
</dbReference>
<reference evidence="2 3" key="1">
    <citation type="journal article" date="2021" name="J. Hered.">
        <title>A chromosome-level genome assembly of the parasitoid wasp, Cotesia glomerata (Hymenoptera: Braconidae).</title>
        <authorList>
            <person name="Pinto B.J."/>
            <person name="Weis J.J."/>
            <person name="Gamble T."/>
            <person name="Ode P.J."/>
            <person name="Paul R."/>
            <person name="Zaspel J.M."/>
        </authorList>
    </citation>
    <scope>NUCLEOTIDE SEQUENCE [LARGE SCALE GENOMIC DNA]</scope>
    <source>
        <strain evidence="2">CgM1</strain>
    </source>
</reference>
<evidence type="ECO:0000313" key="2">
    <source>
        <dbReference type="EMBL" id="KAH0547141.1"/>
    </source>
</evidence>
<protein>
    <submittedName>
        <fullName evidence="2">Uncharacterized protein</fullName>
    </submittedName>
</protein>
<organism evidence="2 3">
    <name type="scientific">Cotesia glomerata</name>
    <name type="common">Lepidopteran parasitic wasp</name>
    <name type="synonym">Apanteles glomeratus</name>
    <dbReference type="NCBI Taxonomy" id="32391"/>
    <lineage>
        <taxon>Eukaryota</taxon>
        <taxon>Metazoa</taxon>
        <taxon>Ecdysozoa</taxon>
        <taxon>Arthropoda</taxon>
        <taxon>Hexapoda</taxon>
        <taxon>Insecta</taxon>
        <taxon>Pterygota</taxon>
        <taxon>Neoptera</taxon>
        <taxon>Endopterygota</taxon>
        <taxon>Hymenoptera</taxon>
        <taxon>Apocrita</taxon>
        <taxon>Ichneumonoidea</taxon>
        <taxon>Braconidae</taxon>
        <taxon>Microgastrinae</taxon>
        <taxon>Cotesia</taxon>
    </lineage>
</organism>